<dbReference type="STRING" id="7868.ENSCMIP00000004566"/>
<evidence type="ECO:0000313" key="4">
    <source>
        <dbReference type="Proteomes" id="UP000314986"/>
    </source>
</evidence>
<name>A0A4W3GMA5_CALMI</name>
<protein>
    <submittedName>
        <fullName evidence="3">SANT and BTB domain regulator of CSR</fullName>
    </submittedName>
</protein>
<dbReference type="Pfam" id="PF11822">
    <property type="entry name" value="BTB_SANBR"/>
    <property type="match status" value="1"/>
</dbReference>
<reference evidence="4" key="2">
    <citation type="journal article" date="2007" name="PLoS Biol.">
        <title>Survey sequencing and comparative analysis of the elephant shark (Callorhinchus milii) genome.</title>
        <authorList>
            <person name="Venkatesh B."/>
            <person name="Kirkness E.F."/>
            <person name="Loh Y.H."/>
            <person name="Halpern A.L."/>
            <person name="Lee A.P."/>
            <person name="Johnson J."/>
            <person name="Dandona N."/>
            <person name="Viswanathan L.D."/>
            <person name="Tay A."/>
            <person name="Venter J.C."/>
            <person name="Strausberg R.L."/>
            <person name="Brenner S."/>
        </authorList>
    </citation>
    <scope>NUCLEOTIDE SEQUENCE [LARGE SCALE GENOMIC DNA]</scope>
</reference>
<dbReference type="OMA" id="CHQAFLC"/>
<feature type="domain" description="HTH myb-type" evidence="2">
    <location>
        <begin position="33"/>
        <end position="63"/>
    </location>
</feature>
<dbReference type="Ensembl" id="ENSCMIT00000004733.1">
    <property type="protein sequence ID" value="ENSCMIP00000004566.1"/>
    <property type="gene ID" value="ENSCMIG00000002686.1"/>
</dbReference>
<feature type="compositionally biased region" description="Acidic residues" evidence="1">
    <location>
        <begin position="560"/>
        <end position="577"/>
    </location>
</feature>
<reference evidence="3" key="5">
    <citation type="submission" date="2025-09" db="UniProtKB">
        <authorList>
            <consortium name="Ensembl"/>
        </authorList>
    </citation>
    <scope>IDENTIFICATION</scope>
</reference>
<dbReference type="Proteomes" id="UP000314986">
    <property type="component" value="Unassembled WGS sequence"/>
</dbReference>
<dbReference type="GeneTree" id="ENSGT00390000008178"/>
<dbReference type="PANTHER" id="PTHR20946:SF0">
    <property type="entry name" value="SANT AND BTB DOMAIN REGULATOR OF CLASS SWITCH RECOMBINATION"/>
    <property type="match status" value="1"/>
</dbReference>
<sequence>MNHTCSLSAPFPCGNRGIVLDMILRSLLGVAQPINWESVARLVPGVTAKQCAKRFEELRSNGIMPHICDPNQCEGNASLATYIKSTLLDTKGEAEESRLSIVQNNTNTAGQLHQLSVTFYNSSTDKDGHKKDENHGPNMVIHVCDEAKNLKRDYVCPRDLLISEMKYFAEYLSVDSQRWEEVDISVHCDVHIFDWLMNYVKRKLHHPGHKERPKLEPSNVISILISSEFLKMDSLVEECIHYCHNNMNAIVATSCNMNCINGTLTTRIVDLFTHNEADEVKDRKDKFKSKIFCKKIERLFDPTYKDRDSPGSADTLYRCSLCKKLLTKDNEMMIPCIPGKININKRGNVLFFHIRDKSWDVHTYLNSLYEDLKSWQDVYWRLWGVINCLTCTRCKKVFFCTDLAHCQYHLESAIYPPVSTELSSPGIGIYPCCKQKVLRFDPTQISKGCKMRDHVISLTGQGDNGIPSSDPGNKIFHDLIQHKDTICVPFLKTEESNSNIDLPEEKDFDFEIIVESNLWKGQKIGDVTTVSIALFNNQYSHLSTKQKINKQQILYSEDEEYTTGSEVTEDEVGDDEELTKKRGTKKIKKTNKAAKKATPSPTNQKKEKKSKWDSSRSMRFNQDAQREDDQRRLVEIIGYLTKNRFGEKIERSKAKESKEFAGGIYSRLEAQFKASQTVTTRQINSTPRVHGFRVVNVNFRTDSRNFFL</sequence>
<organism evidence="3 4">
    <name type="scientific">Callorhinchus milii</name>
    <name type="common">Ghost shark</name>
    <dbReference type="NCBI Taxonomy" id="7868"/>
    <lineage>
        <taxon>Eukaryota</taxon>
        <taxon>Metazoa</taxon>
        <taxon>Chordata</taxon>
        <taxon>Craniata</taxon>
        <taxon>Vertebrata</taxon>
        <taxon>Chondrichthyes</taxon>
        <taxon>Holocephali</taxon>
        <taxon>Chimaeriformes</taxon>
        <taxon>Callorhinchidae</taxon>
        <taxon>Callorhinchus</taxon>
    </lineage>
</organism>
<proteinExistence type="predicted"/>
<dbReference type="InterPro" id="IPR045902">
    <property type="entry name" value="SANBR-like"/>
</dbReference>
<dbReference type="InterPro" id="IPR017930">
    <property type="entry name" value="Myb_dom"/>
</dbReference>
<evidence type="ECO:0000259" key="2">
    <source>
        <dbReference type="PROSITE" id="PS51294"/>
    </source>
</evidence>
<feature type="region of interest" description="Disordered" evidence="1">
    <location>
        <begin position="560"/>
        <end position="627"/>
    </location>
</feature>
<feature type="compositionally biased region" description="Basic residues" evidence="1">
    <location>
        <begin position="581"/>
        <end position="595"/>
    </location>
</feature>
<reference evidence="3" key="4">
    <citation type="submission" date="2025-08" db="UniProtKB">
        <authorList>
            <consortium name="Ensembl"/>
        </authorList>
    </citation>
    <scope>IDENTIFICATION</scope>
</reference>
<dbReference type="InParanoid" id="A0A4W3GMA5"/>
<dbReference type="PANTHER" id="PTHR20946">
    <property type="entry name" value="SANT AND BTB DOMAIN REGULATOR OF CLASS SWITCH RECOMBINATION"/>
    <property type="match status" value="1"/>
</dbReference>
<accession>A0A4W3GMA5</accession>
<dbReference type="PROSITE" id="PS51294">
    <property type="entry name" value="HTH_MYB"/>
    <property type="match status" value="1"/>
</dbReference>
<dbReference type="AlphaFoldDB" id="A0A4W3GMA5"/>
<evidence type="ECO:0000256" key="1">
    <source>
        <dbReference type="SAM" id="MobiDB-lite"/>
    </source>
</evidence>
<dbReference type="CDD" id="cd14733">
    <property type="entry name" value="BACK"/>
    <property type="match status" value="1"/>
</dbReference>
<keyword evidence="4" id="KW-1185">Reference proteome</keyword>
<evidence type="ECO:0000313" key="3">
    <source>
        <dbReference type="Ensembl" id="ENSCMIP00000004566.1"/>
    </source>
</evidence>
<reference evidence="4" key="1">
    <citation type="journal article" date="2006" name="Science">
        <title>Ancient noncoding elements conserved in the human genome.</title>
        <authorList>
            <person name="Venkatesh B."/>
            <person name="Kirkness E.F."/>
            <person name="Loh Y.H."/>
            <person name="Halpern A.L."/>
            <person name="Lee A.P."/>
            <person name="Johnson J."/>
            <person name="Dandona N."/>
            <person name="Viswanathan L.D."/>
            <person name="Tay A."/>
            <person name="Venter J.C."/>
            <person name="Strausberg R.L."/>
            <person name="Brenner S."/>
        </authorList>
    </citation>
    <scope>NUCLEOTIDE SEQUENCE [LARGE SCALE GENOMIC DNA]</scope>
</reference>
<gene>
    <name evidence="3" type="primary">sanbr</name>
</gene>
<dbReference type="InterPro" id="IPR021777">
    <property type="entry name" value="SANBR_BTB"/>
</dbReference>
<reference evidence="4" key="3">
    <citation type="journal article" date="2014" name="Nature">
        <title>Elephant shark genome provides unique insights into gnathostome evolution.</title>
        <authorList>
            <consortium name="International Elephant Shark Genome Sequencing Consortium"/>
            <person name="Venkatesh B."/>
            <person name="Lee A.P."/>
            <person name="Ravi V."/>
            <person name="Maurya A.K."/>
            <person name="Lian M.M."/>
            <person name="Swann J.B."/>
            <person name="Ohta Y."/>
            <person name="Flajnik M.F."/>
            <person name="Sutoh Y."/>
            <person name="Kasahara M."/>
            <person name="Hoon S."/>
            <person name="Gangu V."/>
            <person name="Roy S.W."/>
            <person name="Irimia M."/>
            <person name="Korzh V."/>
            <person name="Kondrychyn I."/>
            <person name="Lim Z.W."/>
            <person name="Tay B.H."/>
            <person name="Tohari S."/>
            <person name="Kong K.W."/>
            <person name="Ho S."/>
            <person name="Lorente-Galdos B."/>
            <person name="Quilez J."/>
            <person name="Marques-Bonet T."/>
            <person name="Raney B.J."/>
            <person name="Ingham P.W."/>
            <person name="Tay A."/>
            <person name="Hillier L.W."/>
            <person name="Minx P."/>
            <person name="Boehm T."/>
            <person name="Wilson R.K."/>
            <person name="Brenner S."/>
            <person name="Warren W.C."/>
        </authorList>
    </citation>
    <scope>NUCLEOTIDE SEQUENCE [LARGE SCALE GENOMIC DNA]</scope>
</reference>